<comment type="similarity">
    <text evidence="7">Belongs to the binding-protein-dependent transport system permease family.</text>
</comment>
<dbReference type="CDD" id="cd06261">
    <property type="entry name" value="TM_PBP2"/>
    <property type="match status" value="1"/>
</dbReference>
<comment type="subcellular location">
    <subcellularLocation>
        <location evidence="1 7">Cell membrane</location>
        <topology evidence="1 7">Multi-pass membrane protein</topology>
    </subcellularLocation>
</comment>
<feature type="transmembrane region" description="Helical" evidence="7">
    <location>
        <begin position="275"/>
        <end position="297"/>
    </location>
</feature>
<keyword evidence="6 7" id="KW-0472">Membrane</keyword>
<dbReference type="EMBL" id="CP003345">
    <property type="protein sequence ID" value="AFM04342.1"/>
    <property type="molecule type" value="Genomic_DNA"/>
</dbReference>
<sequence precursor="true">MIAYFLKKLGYGFLVIFGVTVVVFFIFHALPGDPSKMIAGSRSTPETIAIIKNDLGLDKPLPTQFTYYINDLSIVSVHEDTKENEVKYDYFRLFRISDNTFVIKKPYLRKSYYTDNRVDDMLFDRVGATLVLSVAAMIFATFFGVIFGIICALKQNSFIDHALVSISVFGISTPSFVAAIFIALIFGYYLSEYTGLDMTGSLWILTLDGKELALKNIILPALTLGLRPLAIITQLTRSSMIEELCKDYVRTAKAKGLPQHIVIFKHTLKNAINPVVTAISNWLATLIAGAFFVEYVFSWKGLGWLTIDAVQKLDLPVVMGATLVVAVIFVFITLIVDLLYALLDPRVRA</sequence>
<name>I4AK57_BERLS</name>
<feature type="transmembrane region" description="Helical" evidence="7">
    <location>
        <begin position="126"/>
        <end position="150"/>
    </location>
</feature>
<dbReference type="PANTHER" id="PTHR43163">
    <property type="entry name" value="DIPEPTIDE TRANSPORT SYSTEM PERMEASE PROTEIN DPPB-RELATED"/>
    <property type="match status" value="1"/>
</dbReference>
<dbReference type="GO" id="GO:0071916">
    <property type="term" value="F:dipeptide transmembrane transporter activity"/>
    <property type="evidence" value="ECO:0007669"/>
    <property type="project" value="TreeGrafter"/>
</dbReference>
<dbReference type="SUPFAM" id="SSF161098">
    <property type="entry name" value="MetI-like"/>
    <property type="match status" value="1"/>
</dbReference>
<dbReference type="GO" id="GO:0005886">
    <property type="term" value="C:plasma membrane"/>
    <property type="evidence" value="ECO:0007669"/>
    <property type="project" value="UniProtKB-SubCell"/>
</dbReference>
<evidence type="ECO:0000256" key="1">
    <source>
        <dbReference type="ARBA" id="ARBA00004651"/>
    </source>
</evidence>
<dbReference type="InterPro" id="IPR000515">
    <property type="entry name" value="MetI-like"/>
</dbReference>
<organism evidence="9 10">
    <name type="scientific">Bernardetia litoralis (strain ATCC 23117 / DSM 6794 / NBRC 15988 / NCIMB 1366 / Fx l1 / Sio-4)</name>
    <name type="common">Flexibacter litoralis</name>
    <dbReference type="NCBI Taxonomy" id="880071"/>
    <lineage>
        <taxon>Bacteria</taxon>
        <taxon>Pseudomonadati</taxon>
        <taxon>Bacteroidota</taxon>
        <taxon>Cytophagia</taxon>
        <taxon>Cytophagales</taxon>
        <taxon>Bernardetiaceae</taxon>
        <taxon>Bernardetia</taxon>
    </lineage>
</organism>
<dbReference type="AlphaFoldDB" id="I4AK57"/>
<evidence type="ECO:0000256" key="4">
    <source>
        <dbReference type="ARBA" id="ARBA00022692"/>
    </source>
</evidence>
<dbReference type="eggNOG" id="COG0601">
    <property type="taxonomic scope" value="Bacteria"/>
</dbReference>
<accession>I4AK57</accession>
<dbReference type="OrthoDB" id="24153at2"/>
<dbReference type="Pfam" id="PF19300">
    <property type="entry name" value="BPD_transp_1_N"/>
    <property type="match status" value="1"/>
</dbReference>
<evidence type="ECO:0000313" key="10">
    <source>
        <dbReference type="Proteomes" id="UP000006054"/>
    </source>
</evidence>
<keyword evidence="5 7" id="KW-1133">Transmembrane helix</keyword>
<dbReference type="RefSeq" id="WP_014797793.1">
    <property type="nucleotide sequence ID" value="NC_018018.1"/>
</dbReference>
<feature type="transmembrane region" description="Helical" evidence="7">
    <location>
        <begin position="9"/>
        <end position="30"/>
    </location>
</feature>
<dbReference type="HOGENOM" id="CLU_036879_0_0_10"/>
<dbReference type="PATRIC" id="fig|880071.3.peg.1943"/>
<evidence type="ECO:0000256" key="2">
    <source>
        <dbReference type="ARBA" id="ARBA00022448"/>
    </source>
</evidence>
<dbReference type="Proteomes" id="UP000006054">
    <property type="component" value="Chromosome"/>
</dbReference>
<feature type="transmembrane region" description="Helical" evidence="7">
    <location>
        <begin position="162"/>
        <end position="190"/>
    </location>
</feature>
<protein>
    <submittedName>
        <fullName evidence="9">ABC-type dipeptide/oligopeptide/nickel transport system, permease component</fullName>
    </submittedName>
</protein>
<proteinExistence type="inferred from homology"/>
<dbReference type="Gene3D" id="1.10.3720.10">
    <property type="entry name" value="MetI-like"/>
    <property type="match status" value="1"/>
</dbReference>
<gene>
    <name evidence="9" type="ordered locus">Fleli_1957</name>
</gene>
<evidence type="ECO:0000259" key="8">
    <source>
        <dbReference type="PROSITE" id="PS50928"/>
    </source>
</evidence>
<dbReference type="PROSITE" id="PS50928">
    <property type="entry name" value="ABC_TM1"/>
    <property type="match status" value="1"/>
</dbReference>
<keyword evidence="4 7" id="KW-0812">Transmembrane</keyword>
<evidence type="ECO:0000256" key="6">
    <source>
        <dbReference type="ARBA" id="ARBA00023136"/>
    </source>
</evidence>
<feature type="transmembrane region" description="Helical" evidence="7">
    <location>
        <begin position="317"/>
        <end position="343"/>
    </location>
</feature>
<feature type="domain" description="ABC transmembrane type-1" evidence="8">
    <location>
        <begin position="126"/>
        <end position="340"/>
    </location>
</feature>
<dbReference type="Pfam" id="PF00528">
    <property type="entry name" value="BPD_transp_1"/>
    <property type="match status" value="1"/>
</dbReference>
<dbReference type="InterPro" id="IPR035906">
    <property type="entry name" value="MetI-like_sf"/>
</dbReference>
<keyword evidence="10" id="KW-1185">Reference proteome</keyword>
<dbReference type="PANTHER" id="PTHR43163:SF6">
    <property type="entry name" value="DIPEPTIDE TRANSPORT SYSTEM PERMEASE PROTEIN DPPB-RELATED"/>
    <property type="match status" value="1"/>
</dbReference>
<evidence type="ECO:0000256" key="5">
    <source>
        <dbReference type="ARBA" id="ARBA00022989"/>
    </source>
</evidence>
<reference evidence="10" key="1">
    <citation type="submission" date="2012-06" db="EMBL/GenBank/DDBJ databases">
        <title>The complete genome of Flexibacter litoralis DSM 6794.</title>
        <authorList>
            <person name="Lucas S."/>
            <person name="Copeland A."/>
            <person name="Lapidus A."/>
            <person name="Glavina del Rio T."/>
            <person name="Dalin E."/>
            <person name="Tice H."/>
            <person name="Bruce D."/>
            <person name="Goodwin L."/>
            <person name="Pitluck S."/>
            <person name="Peters L."/>
            <person name="Ovchinnikova G."/>
            <person name="Lu M."/>
            <person name="Kyrpides N."/>
            <person name="Mavromatis K."/>
            <person name="Ivanova N."/>
            <person name="Brettin T."/>
            <person name="Detter J.C."/>
            <person name="Han C."/>
            <person name="Larimer F."/>
            <person name="Land M."/>
            <person name="Hauser L."/>
            <person name="Markowitz V."/>
            <person name="Cheng J.-F."/>
            <person name="Hugenholtz P."/>
            <person name="Woyke T."/>
            <person name="Wu D."/>
            <person name="Spring S."/>
            <person name="Lang E."/>
            <person name="Kopitz M."/>
            <person name="Brambilla E."/>
            <person name="Klenk H.-P."/>
            <person name="Eisen J.A."/>
        </authorList>
    </citation>
    <scope>NUCLEOTIDE SEQUENCE [LARGE SCALE GENOMIC DNA]</scope>
    <source>
        <strain evidence="10">ATCC 23117 / DSM 6794 / NBRC 15988 / NCIMB 1366 / Sio-4</strain>
    </source>
</reference>
<keyword evidence="2 7" id="KW-0813">Transport</keyword>
<evidence type="ECO:0000256" key="7">
    <source>
        <dbReference type="RuleBase" id="RU363032"/>
    </source>
</evidence>
<evidence type="ECO:0000256" key="3">
    <source>
        <dbReference type="ARBA" id="ARBA00022475"/>
    </source>
</evidence>
<keyword evidence="3" id="KW-1003">Cell membrane</keyword>
<dbReference type="InterPro" id="IPR045621">
    <property type="entry name" value="BPD_transp_1_N"/>
</dbReference>
<dbReference type="KEGG" id="fli:Fleli_1957"/>
<dbReference type="STRING" id="880071.Fleli_1957"/>
<evidence type="ECO:0000313" key="9">
    <source>
        <dbReference type="EMBL" id="AFM04342.1"/>
    </source>
</evidence>